<comment type="caution">
    <text evidence="1">The sequence shown here is derived from an EMBL/GenBank/DDBJ whole genome shotgun (WGS) entry which is preliminary data.</text>
</comment>
<accession>A0ABD1DZ49</accession>
<dbReference type="EMBL" id="JBDJPC010000021">
    <property type="protein sequence ID" value="KAL1487677.1"/>
    <property type="molecule type" value="Genomic_DNA"/>
</dbReference>
<evidence type="ECO:0000313" key="2">
    <source>
        <dbReference type="Proteomes" id="UP001566132"/>
    </source>
</evidence>
<protein>
    <submittedName>
        <fullName evidence="1">Uncharacterized protein</fullName>
    </submittedName>
</protein>
<gene>
    <name evidence="1" type="ORF">ABEB36_015654</name>
</gene>
<keyword evidence="2" id="KW-1185">Reference proteome</keyword>
<organism evidence="1 2">
    <name type="scientific">Hypothenemus hampei</name>
    <name type="common">Coffee berry borer</name>
    <dbReference type="NCBI Taxonomy" id="57062"/>
    <lineage>
        <taxon>Eukaryota</taxon>
        <taxon>Metazoa</taxon>
        <taxon>Ecdysozoa</taxon>
        <taxon>Arthropoda</taxon>
        <taxon>Hexapoda</taxon>
        <taxon>Insecta</taxon>
        <taxon>Pterygota</taxon>
        <taxon>Neoptera</taxon>
        <taxon>Endopterygota</taxon>
        <taxon>Coleoptera</taxon>
        <taxon>Polyphaga</taxon>
        <taxon>Cucujiformia</taxon>
        <taxon>Curculionidae</taxon>
        <taxon>Scolytinae</taxon>
        <taxon>Hypothenemus</taxon>
    </lineage>
</organism>
<proteinExistence type="predicted"/>
<dbReference type="Proteomes" id="UP001566132">
    <property type="component" value="Unassembled WGS sequence"/>
</dbReference>
<evidence type="ECO:0000313" key="1">
    <source>
        <dbReference type="EMBL" id="KAL1487677.1"/>
    </source>
</evidence>
<dbReference type="AlphaFoldDB" id="A0ABD1DZ49"/>
<name>A0ABD1DZ49_HYPHA</name>
<sequence>MDVSKLTEVSNFNSKPVIKLNTLTVNQPYVVKSLNIVKTKFGEVVKAELEKNIVFLPQRVTEAFKKNVEKFEPGKYAITFKTMKTIDGLNPTPIFDFVKV</sequence>
<reference evidence="1 2" key="1">
    <citation type="submission" date="2024-05" db="EMBL/GenBank/DDBJ databases">
        <title>Genetic variation in Jamaican populations of the coffee berry borer (Hypothenemus hampei).</title>
        <authorList>
            <person name="Errbii M."/>
            <person name="Myrie A."/>
        </authorList>
    </citation>
    <scope>NUCLEOTIDE SEQUENCE [LARGE SCALE GENOMIC DNA]</scope>
    <source>
        <strain evidence="1">JA-Hopewell-2020-01-JO</strain>
        <tissue evidence="1">Whole body</tissue>
    </source>
</reference>